<proteinExistence type="predicted"/>
<dbReference type="VEuPathDB" id="FungiDB:H310_12220"/>
<gene>
    <name evidence="1" type="ORF">H310_12220</name>
</gene>
<dbReference type="GeneID" id="20089270"/>
<sequence length="30" mass="3472">SVIYCNTKIVRSRIGQYAAAVHRLNLQKRI</sequence>
<protein>
    <submittedName>
        <fullName evidence="1">Uncharacterized protein</fullName>
    </submittedName>
</protein>
<dbReference type="AlphaFoldDB" id="A0A024TKM2"/>
<feature type="non-terminal residue" evidence="1">
    <location>
        <position position="1"/>
    </location>
</feature>
<organism evidence="1">
    <name type="scientific">Aphanomyces invadans</name>
    <dbReference type="NCBI Taxonomy" id="157072"/>
    <lineage>
        <taxon>Eukaryota</taxon>
        <taxon>Sar</taxon>
        <taxon>Stramenopiles</taxon>
        <taxon>Oomycota</taxon>
        <taxon>Saprolegniomycetes</taxon>
        <taxon>Saprolegniales</taxon>
        <taxon>Verrucalvaceae</taxon>
        <taxon>Aphanomyces</taxon>
    </lineage>
</organism>
<reference evidence="1" key="1">
    <citation type="submission" date="2013-12" db="EMBL/GenBank/DDBJ databases">
        <title>The Genome Sequence of Aphanomyces invadans NJM9701.</title>
        <authorList>
            <consortium name="The Broad Institute Genomics Platform"/>
            <person name="Russ C."/>
            <person name="Tyler B."/>
            <person name="van West P."/>
            <person name="Dieguez-Uribeondo J."/>
            <person name="Young S.K."/>
            <person name="Zeng Q."/>
            <person name="Gargeya S."/>
            <person name="Fitzgerald M."/>
            <person name="Abouelleil A."/>
            <person name="Alvarado L."/>
            <person name="Chapman S.B."/>
            <person name="Gainer-Dewar J."/>
            <person name="Goldberg J."/>
            <person name="Griggs A."/>
            <person name="Gujja S."/>
            <person name="Hansen M."/>
            <person name="Howarth C."/>
            <person name="Imamovic A."/>
            <person name="Ireland A."/>
            <person name="Larimer J."/>
            <person name="McCowan C."/>
            <person name="Murphy C."/>
            <person name="Pearson M."/>
            <person name="Poon T.W."/>
            <person name="Priest M."/>
            <person name="Roberts A."/>
            <person name="Saif S."/>
            <person name="Shea T."/>
            <person name="Sykes S."/>
            <person name="Wortman J."/>
            <person name="Nusbaum C."/>
            <person name="Birren B."/>
        </authorList>
    </citation>
    <scope>NUCLEOTIDE SEQUENCE [LARGE SCALE GENOMIC DNA]</scope>
    <source>
        <strain evidence="1">NJM9701</strain>
    </source>
</reference>
<name>A0A024TKM2_9STRA</name>
<dbReference type="EMBL" id="KI913988">
    <property type="protein sequence ID" value="ETV93872.1"/>
    <property type="molecule type" value="Genomic_DNA"/>
</dbReference>
<accession>A0A024TKM2</accession>
<evidence type="ECO:0000313" key="1">
    <source>
        <dbReference type="EMBL" id="ETV93872.1"/>
    </source>
</evidence>
<dbReference type="RefSeq" id="XP_008877432.1">
    <property type="nucleotide sequence ID" value="XM_008879210.1"/>
</dbReference>